<dbReference type="GeneID" id="85338295"/>
<proteinExistence type="predicted"/>
<name>A0AAJ0E114_9PEZI</name>
<evidence type="ECO:0000313" key="3">
    <source>
        <dbReference type="Proteomes" id="UP001240678"/>
    </source>
</evidence>
<comment type="caution">
    <text evidence="2">The sequence shown here is derived from an EMBL/GenBank/DDBJ whole genome shotgun (WGS) entry which is preliminary data.</text>
</comment>
<keyword evidence="3" id="KW-1185">Reference proteome</keyword>
<protein>
    <submittedName>
        <fullName evidence="2">Uncharacterized protein</fullName>
    </submittedName>
</protein>
<dbReference type="Proteomes" id="UP001240678">
    <property type="component" value="Unassembled WGS sequence"/>
</dbReference>
<accession>A0AAJ0E114</accession>
<feature type="compositionally biased region" description="Polar residues" evidence="1">
    <location>
        <begin position="106"/>
        <end position="120"/>
    </location>
</feature>
<evidence type="ECO:0000256" key="1">
    <source>
        <dbReference type="SAM" id="MobiDB-lite"/>
    </source>
</evidence>
<feature type="region of interest" description="Disordered" evidence="1">
    <location>
        <begin position="100"/>
        <end position="120"/>
    </location>
</feature>
<organism evidence="2 3">
    <name type="scientific">Colletotrichum costaricense</name>
    <dbReference type="NCBI Taxonomy" id="1209916"/>
    <lineage>
        <taxon>Eukaryota</taxon>
        <taxon>Fungi</taxon>
        <taxon>Dikarya</taxon>
        <taxon>Ascomycota</taxon>
        <taxon>Pezizomycotina</taxon>
        <taxon>Sordariomycetes</taxon>
        <taxon>Hypocreomycetidae</taxon>
        <taxon>Glomerellales</taxon>
        <taxon>Glomerellaceae</taxon>
        <taxon>Colletotrichum</taxon>
        <taxon>Colletotrichum acutatum species complex</taxon>
    </lineage>
</organism>
<sequence length="189" mass="20632">MAAGYGRRGLACAERESEKCDTLTCRRLPVNVAWQRTEATTGLERRTCRVGDRTCRLAVNSDRGAQPMERLGRVCGWRPVICATQIHPYPYMHIFREGKETPGRGAQTQSPNQGEQGSGSIVSARINTRGAQRAKNLLEPLALEEGPALVLCAEESPDHRCGGRGQHPTGIEMPCLDTSSRCHCGTMVA</sequence>
<gene>
    <name evidence="2" type="ORF">CCOS01_06580</name>
</gene>
<dbReference type="RefSeq" id="XP_060314448.1">
    <property type="nucleotide sequence ID" value="XM_060454748.1"/>
</dbReference>
<reference evidence="2 3" key="1">
    <citation type="submission" date="2016-10" db="EMBL/GenBank/DDBJ databases">
        <title>The genome sequence of Colletotrichum fioriniae PJ7.</title>
        <authorList>
            <person name="Baroncelli R."/>
        </authorList>
    </citation>
    <scope>NUCLEOTIDE SEQUENCE [LARGE SCALE GENOMIC DNA]</scope>
    <source>
        <strain evidence="2 3">IMI 309622</strain>
    </source>
</reference>
<evidence type="ECO:0000313" key="2">
    <source>
        <dbReference type="EMBL" id="KAK1528746.1"/>
    </source>
</evidence>
<dbReference type="EMBL" id="MOOE01000006">
    <property type="protein sequence ID" value="KAK1528746.1"/>
    <property type="molecule type" value="Genomic_DNA"/>
</dbReference>
<dbReference type="AlphaFoldDB" id="A0AAJ0E114"/>